<feature type="transmembrane region" description="Helical" evidence="1">
    <location>
        <begin position="252"/>
        <end position="273"/>
    </location>
</feature>
<evidence type="ECO:0000313" key="2">
    <source>
        <dbReference type="EMBL" id="GFH62276.1"/>
    </source>
</evidence>
<feature type="transmembrane region" description="Helical" evidence="1">
    <location>
        <begin position="364"/>
        <end position="394"/>
    </location>
</feature>
<evidence type="ECO:0000256" key="1">
    <source>
        <dbReference type="SAM" id="Phobius"/>
    </source>
</evidence>
<dbReference type="EMBL" id="BLLL01000001">
    <property type="protein sequence ID" value="GFH62276.1"/>
    <property type="molecule type" value="Genomic_DNA"/>
</dbReference>
<feature type="transmembrane region" description="Helical" evidence="1">
    <location>
        <begin position="65"/>
        <end position="85"/>
    </location>
</feature>
<keyword evidence="1" id="KW-0472">Membrane</keyword>
<gene>
    <name evidence="2" type="ORF">ZNDK_0047</name>
</gene>
<dbReference type="Pfam" id="PF04165">
    <property type="entry name" value="DUF401"/>
    <property type="match status" value="1"/>
</dbReference>
<feature type="transmembrane region" description="Helical" evidence="1">
    <location>
        <begin position="178"/>
        <end position="198"/>
    </location>
</feature>
<feature type="transmembrane region" description="Helical" evidence="1">
    <location>
        <begin position="30"/>
        <end position="50"/>
    </location>
</feature>
<organism evidence="2 3">
    <name type="scientific">Candidatus Desulfovibrio kirbyi</name>
    <dbReference type="NCBI Taxonomy" id="2696086"/>
    <lineage>
        <taxon>Bacteria</taxon>
        <taxon>Pseudomonadati</taxon>
        <taxon>Thermodesulfobacteriota</taxon>
        <taxon>Desulfovibrionia</taxon>
        <taxon>Desulfovibrionales</taxon>
        <taxon>Desulfovibrionaceae</taxon>
        <taxon>Desulfovibrio</taxon>
    </lineage>
</organism>
<comment type="caution">
    <text evidence="2">The sequence shown here is derived from an EMBL/GenBank/DDBJ whole genome shotgun (WGS) entry which is preliminary data.</text>
</comment>
<dbReference type="AlphaFoldDB" id="A0A6L2R3Y0"/>
<protein>
    <submittedName>
        <fullName evidence="2">DUF401 domain-containing protein</fullName>
    </submittedName>
</protein>
<dbReference type="PANTHER" id="PTHR39556:SF1">
    <property type="entry name" value="PROTEIN, PUTATIVE-RELATED"/>
    <property type="match status" value="1"/>
</dbReference>
<feature type="transmembrane region" description="Helical" evidence="1">
    <location>
        <begin position="6"/>
        <end position="25"/>
    </location>
</feature>
<accession>A0A6L2R3Y0</accession>
<evidence type="ECO:0000313" key="3">
    <source>
        <dbReference type="Proteomes" id="UP000505077"/>
    </source>
</evidence>
<keyword evidence="1" id="KW-0812">Transmembrane</keyword>
<reference evidence="2 3" key="1">
    <citation type="journal article" date="2020" name="ISME J.">
        <title>Parallel Reductive Genome Evolution in Desulfovibrio Ectosymbionts Independently Acquired by Trichonympha Protists in the Termite Gut.</title>
        <authorList>
            <person name="Takeuchi M."/>
            <person name="Kuwahara H."/>
            <person name="Murakami T."/>
            <person name="Takahashi K."/>
            <person name="Kajitani R."/>
            <person name="Toyoda A."/>
            <person name="Itoh T."/>
            <person name="Ohkuma M."/>
            <person name="Hongoh Y."/>
        </authorList>
    </citation>
    <scope>NUCLEOTIDE SEQUENCE [LARGE SCALE GENOMIC DNA]</scope>
    <source>
        <strain evidence="2">ZnDsv-02</strain>
    </source>
</reference>
<dbReference type="PANTHER" id="PTHR39556">
    <property type="entry name" value="PROTEIN, PUTATIVE-RELATED"/>
    <property type="match status" value="1"/>
</dbReference>
<keyword evidence="1" id="KW-1133">Transmembrane helix</keyword>
<feature type="transmembrane region" description="Helical" evidence="1">
    <location>
        <begin position="285"/>
        <end position="305"/>
    </location>
</feature>
<feature type="transmembrane region" description="Helical" evidence="1">
    <location>
        <begin position="406"/>
        <end position="427"/>
    </location>
</feature>
<feature type="transmembrane region" description="Helical" evidence="1">
    <location>
        <begin position="219"/>
        <end position="240"/>
    </location>
</feature>
<dbReference type="InterPro" id="IPR007294">
    <property type="entry name" value="DUF401"/>
</dbReference>
<dbReference type="Proteomes" id="UP000505077">
    <property type="component" value="Unassembled WGS sequence"/>
</dbReference>
<proteinExistence type="predicted"/>
<sequence length="431" mass="47488">MLTLSTVMALAKVCAGFGLILFGVYKKWGLWRAILLGATTTGLLFGMNPLEIGLSLFRTAHEPKFLSICGIVACILLLSSVQEFTGQGQRLVTCLGPYMRSPRLRLIFFPALIGLLPMPGGAIFSCPMVRDMAKDSNMPDEGKALINYWFRHIWEIAWPLYPGYILACTLADIPITLLWRYTCPIVLFNLVVGIACYLRTPVMIMTETEQTETRPPLGAVLLEGLPILTAIIGMPFYYLLFSRMGLNPAMEMNFILALLTAVAVATVQTRLPLGKIPALLFSPGVFRMVLVIYTIYCFKDIVIAAHVVDSIAGATASLTALLCLFVLLPLVSGLLTGLMAGFVGTSFPLLMGLLWQMGFGDDRLVWVLLALIAGNLGQMLSPIHVCFIVTAEFFKISLPRFWRRTVVPAFIQFVLAGCYVAFLHFVVRAKL</sequence>
<feature type="transmembrane region" description="Helical" evidence="1">
    <location>
        <begin position="106"/>
        <end position="130"/>
    </location>
</feature>
<name>A0A6L2R3Y0_9BACT</name>